<dbReference type="Proteomes" id="UP001460888">
    <property type="component" value="Unassembled WGS sequence"/>
</dbReference>
<dbReference type="GO" id="GO:0004386">
    <property type="term" value="F:helicase activity"/>
    <property type="evidence" value="ECO:0007669"/>
    <property type="project" value="UniProtKB-KW"/>
</dbReference>
<gene>
    <name evidence="2" type="ORF">SADO_06422</name>
</gene>
<keyword evidence="2" id="KW-0547">Nucleotide-binding</keyword>
<organism evidence="2 3">
    <name type="scientific">Salinisphaera dokdonensis CL-ES53</name>
    <dbReference type="NCBI Taxonomy" id="1304272"/>
    <lineage>
        <taxon>Bacteria</taxon>
        <taxon>Pseudomonadati</taxon>
        <taxon>Pseudomonadota</taxon>
        <taxon>Gammaproteobacteria</taxon>
        <taxon>Salinisphaerales</taxon>
        <taxon>Salinisphaeraceae</taxon>
        <taxon>Salinisphaera</taxon>
    </lineage>
</organism>
<feature type="domain" description="Helicase C-terminal" evidence="1">
    <location>
        <begin position="790"/>
        <end position="980"/>
    </location>
</feature>
<protein>
    <submittedName>
        <fullName evidence="2">Helicase domain-containing protein</fullName>
    </submittedName>
</protein>
<sequence>MRKDEMFSAAPILAQLKDFQRGAVEHAYQRLYVDTDATRRFLIADEVGLGKTMIAKGLIAKVVETLQHTVRRLDVIYVCSNADIATQNVARLNVSGEQAFAKATRLTLLPLEVHELEKQSLNFVSFTPGTTFDMGNRTGHKAERRLLYQMLTYRRRERFCRGLQNLLQSPVRSHDTWVAYTADWQTFDPTIARDFRDAVWSQPDLAREILALTARYYDRRRAIPSDINERRLALLARLRKTLAKRCLNALQPDLIILDEFQRFRELMDPKNPAAELATDLFSYRHDAKVGDPAPRVVLLSATPYKMYTRDEDDEDHYADFRATLGFLANGQQHRLTAIEQDLARMRDGMVSISNDAGFHAARDRLQDNLLKLMCRNERVARTQRADAMVSEWRKPARLTSQDLGQLQALTRIGETFGHRDLVEYWKSSPYLLNFMKGYQFKERFDAARASTETQTLVDLHRDHLLSIAKIQRFESIDPGNPKLRALIEEMDDNGLWRLLWLPPSLAYWRPAGPYSDVPSVSKELIFSSWNVVPDAIAAMMSYAAHAQVFAGYDRISEYSELGTVPRRLNYARRETRPASMNVFSLFCPSPTLVSLIDPAELALQNDHATPDLDQVLAHVAEHVRPLIETLPPPSAPMPDSPPYWRLVAYLAGQDTGTDYLNWCRDGMLASSESEEDDSAVLVEHAQFFASEAESDSHTRVGSDNADIETLSRLALGAPANCALRALHRLDPMMSWTSRALLDAAAIVGEGLRSLFNAPDNTALLHLDEHAGEAYWQRVLRYCLDGNLQSMLDEHVHVLSESLGGRDQPAEKRVLRIAAEIRDALSLRMTRIQADTLDEADPTLNIRCRYAMRFGETTDEESGKTNRKELVRIAFNSPFRPFVLASTSVGQEGLDFHQWCHSIVHWNLPSNPVDMEQREGRVHRYKGYAVRKNVARSALSDVDGVTTKPFSDPWKALFAHALACRPAGAGDMIPYWIYETEGGDSVRRRILNPPLSIDETRYERLQKNLALYRMAFGQPRQEDLLRHLESRFTLEEAQDLASRWQISLSPTLQSES</sequence>
<evidence type="ECO:0000259" key="1">
    <source>
        <dbReference type="PROSITE" id="PS51194"/>
    </source>
</evidence>
<dbReference type="SUPFAM" id="SSF52540">
    <property type="entry name" value="P-loop containing nucleoside triphosphate hydrolases"/>
    <property type="match status" value="2"/>
</dbReference>
<keyword evidence="2" id="KW-0378">Hydrolase</keyword>
<comment type="caution">
    <text evidence="2">The sequence shown here is derived from an EMBL/GenBank/DDBJ whole genome shotgun (WGS) entry which is preliminary data.</text>
</comment>
<dbReference type="EMBL" id="APND01000002">
    <property type="protein sequence ID" value="MES1928867.1"/>
    <property type="molecule type" value="Genomic_DNA"/>
</dbReference>
<keyword evidence="2" id="KW-0067">ATP-binding</keyword>
<dbReference type="InterPro" id="IPR014001">
    <property type="entry name" value="Helicase_ATP-bd"/>
</dbReference>
<dbReference type="Pfam" id="PF00271">
    <property type="entry name" value="Helicase_C"/>
    <property type="match status" value="1"/>
</dbReference>
<dbReference type="Gene3D" id="3.40.50.300">
    <property type="entry name" value="P-loop containing nucleotide triphosphate hydrolases"/>
    <property type="match status" value="2"/>
</dbReference>
<dbReference type="SMART" id="SM00487">
    <property type="entry name" value="DEXDc"/>
    <property type="match status" value="1"/>
</dbReference>
<accession>A0ABV2AYZ9</accession>
<dbReference type="InterPro" id="IPR001650">
    <property type="entry name" value="Helicase_C-like"/>
</dbReference>
<keyword evidence="3" id="KW-1185">Reference proteome</keyword>
<keyword evidence="2" id="KW-0347">Helicase</keyword>
<proteinExistence type="predicted"/>
<evidence type="ECO:0000313" key="2">
    <source>
        <dbReference type="EMBL" id="MES1928867.1"/>
    </source>
</evidence>
<dbReference type="RefSeq" id="WP_353110254.1">
    <property type="nucleotide sequence ID" value="NZ_APND01000002.1"/>
</dbReference>
<name>A0ABV2AYZ9_9GAMM</name>
<evidence type="ECO:0000313" key="3">
    <source>
        <dbReference type="Proteomes" id="UP001460888"/>
    </source>
</evidence>
<reference evidence="2 3" key="1">
    <citation type="submission" date="2013-03" db="EMBL/GenBank/DDBJ databases">
        <title>Salinisphaera dokdonensis CL-ES53 Genome Sequencing.</title>
        <authorList>
            <person name="Li C."/>
            <person name="Lai Q."/>
            <person name="Shao Z."/>
        </authorList>
    </citation>
    <scope>NUCLEOTIDE SEQUENCE [LARGE SCALE GENOMIC DNA]</scope>
    <source>
        <strain evidence="2 3">CL-ES53</strain>
    </source>
</reference>
<dbReference type="PROSITE" id="PS51194">
    <property type="entry name" value="HELICASE_CTER"/>
    <property type="match status" value="1"/>
</dbReference>
<dbReference type="InterPro" id="IPR027417">
    <property type="entry name" value="P-loop_NTPase"/>
</dbReference>